<dbReference type="AlphaFoldDB" id="V2YA25"/>
<dbReference type="HOGENOM" id="CLU_1445229_0_0_9"/>
<organism evidence="2 3">
    <name type="scientific">Catonella morbi ATCC 51271</name>
    <dbReference type="NCBI Taxonomy" id="592026"/>
    <lineage>
        <taxon>Bacteria</taxon>
        <taxon>Bacillati</taxon>
        <taxon>Bacillota</taxon>
        <taxon>Clostridia</taxon>
        <taxon>Lachnospirales</taxon>
        <taxon>Lachnospiraceae</taxon>
        <taxon>Catonella</taxon>
    </lineage>
</organism>
<evidence type="ECO:0000313" key="3">
    <source>
        <dbReference type="Proteomes" id="UP000018227"/>
    </source>
</evidence>
<sequence>MLFQKRQVMDLKHKVYTGFKILDISSVKYYRKEIILSIFVLFIAYFIFLSGRNYVITHDPLHVLQENWKIDFPQSTGIVELYDNTDWLGEGTKLSVLKIDKEDTLNTFFDLKYFHTGLSVDEHETMLDLLKNLSKTDLKKNILNDSVKFRETAIKSKAWDGALEDRCNLYVCYDEKTANYYLFEVLG</sequence>
<keyword evidence="1" id="KW-0472">Membrane</keyword>
<keyword evidence="1" id="KW-0812">Transmembrane</keyword>
<feature type="transmembrane region" description="Helical" evidence="1">
    <location>
        <begin position="34"/>
        <end position="55"/>
    </location>
</feature>
<protein>
    <submittedName>
        <fullName evidence="2">Uncharacterized protein</fullName>
    </submittedName>
</protein>
<evidence type="ECO:0000256" key="1">
    <source>
        <dbReference type="SAM" id="Phobius"/>
    </source>
</evidence>
<reference evidence="2 3" key="1">
    <citation type="submission" date="2013-06" db="EMBL/GenBank/DDBJ databases">
        <authorList>
            <person name="Weinstock G."/>
            <person name="Sodergren E."/>
            <person name="Clifton S."/>
            <person name="Fulton L."/>
            <person name="Fulton B."/>
            <person name="Courtney L."/>
            <person name="Fronick C."/>
            <person name="Harrison M."/>
            <person name="Strong C."/>
            <person name="Farmer C."/>
            <person name="Delahaunty K."/>
            <person name="Markovic C."/>
            <person name="Hall O."/>
            <person name="Minx P."/>
            <person name="Tomlinson C."/>
            <person name="Mitreva M."/>
            <person name="Nelson J."/>
            <person name="Hou S."/>
            <person name="Wollam A."/>
            <person name="Pepin K.H."/>
            <person name="Johnson M."/>
            <person name="Bhonagiri V."/>
            <person name="Nash W.E."/>
            <person name="Warren W."/>
            <person name="Chinwalla A."/>
            <person name="Mardis E.R."/>
            <person name="Wilson R.K."/>
        </authorList>
    </citation>
    <scope>NUCLEOTIDE SEQUENCE [LARGE SCALE GENOMIC DNA]</scope>
    <source>
        <strain evidence="2 3">ATCC 51271</strain>
    </source>
</reference>
<keyword evidence="3" id="KW-1185">Reference proteome</keyword>
<dbReference type="Proteomes" id="UP000018227">
    <property type="component" value="Unassembled WGS sequence"/>
</dbReference>
<evidence type="ECO:0000313" key="2">
    <source>
        <dbReference type="EMBL" id="ESL04516.1"/>
    </source>
</evidence>
<keyword evidence="1" id="KW-1133">Transmembrane helix</keyword>
<accession>V2YA25</accession>
<gene>
    <name evidence="2" type="ORF">GCWU0000282_000230</name>
</gene>
<dbReference type="EMBL" id="ACIL03000003">
    <property type="protein sequence ID" value="ESL04516.1"/>
    <property type="molecule type" value="Genomic_DNA"/>
</dbReference>
<comment type="caution">
    <text evidence="2">The sequence shown here is derived from an EMBL/GenBank/DDBJ whole genome shotgun (WGS) entry which is preliminary data.</text>
</comment>
<name>V2YA25_9FIRM</name>
<proteinExistence type="predicted"/>